<protein>
    <recommendedName>
        <fullName evidence="1">Phosphatidylglycerol lysyltransferase C-terminal domain-containing protein</fullName>
    </recommendedName>
</protein>
<dbReference type="Gene3D" id="3.40.630.30">
    <property type="match status" value="1"/>
</dbReference>
<name>A0A0F9M5I6_9ZZZZ</name>
<dbReference type="SUPFAM" id="SSF55729">
    <property type="entry name" value="Acyl-CoA N-acyltransferases (Nat)"/>
    <property type="match status" value="1"/>
</dbReference>
<dbReference type="Pfam" id="PF09924">
    <property type="entry name" value="LPG_synthase_C"/>
    <property type="match status" value="1"/>
</dbReference>
<gene>
    <name evidence="2" type="ORF">LCGC14_1115150</name>
</gene>
<accession>A0A0F9M5I6</accession>
<dbReference type="AlphaFoldDB" id="A0A0F9M5I6"/>
<organism evidence="2">
    <name type="scientific">marine sediment metagenome</name>
    <dbReference type="NCBI Taxonomy" id="412755"/>
    <lineage>
        <taxon>unclassified sequences</taxon>
        <taxon>metagenomes</taxon>
        <taxon>ecological metagenomes</taxon>
    </lineage>
</organism>
<dbReference type="PANTHER" id="PTHR41373">
    <property type="entry name" value="DUF2156 DOMAIN-CONTAINING PROTEIN"/>
    <property type="match status" value="1"/>
</dbReference>
<comment type="caution">
    <text evidence="2">The sequence shown here is derived from an EMBL/GenBank/DDBJ whole genome shotgun (WGS) entry which is preliminary data.</text>
</comment>
<dbReference type="EMBL" id="LAZR01005121">
    <property type="protein sequence ID" value="KKN02690.1"/>
    <property type="molecule type" value="Genomic_DNA"/>
</dbReference>
<sequence length="74" mass="8690">MLNNGTIVIHIEKAHSEYGGSYQAINNLFLKEFGKNAIYVNREQDLGIEGLRRAKEAYKPIRMVKKSIIYRKWY</sequence>
<dbReference type="InterPro" id="IPR016181">
    <property type="entry name" value="Acyl_CoA_acyltransferase"/>
</dbReference>
<evidence type="ECO:0000313" key="2">
    <source>
        <dbReference type="EMBL" id="KKN02690.1"/>
    </source>
</evidence>
<dbReference type="InterPro" id="IPR016732">
    <property type="entry name" value="UCP018688"/>
</dbReference>
<proteinExistence type="predicted"/>
<dbReference type="PANTHER" id="PTHR41373:SF1">
    <property type="entry name" value="PHOSPHATIDYLGLYCEROL LYSYLTRANSFERASE C-TERMINAL DOMAIN-CONTAINING PROTEIN"/>
    <property type="match status" value="1"/>
</dbReference>
<feature type="domain" description="Phosphatidylglycerol lysyltransferase C-terminal" evidence="1">
    <location>
        <begin position="3"/>
        <end position="70"/>
    </location>
</feature>
<reference evidence="2" key="1">
    <citation type="journal article" date="2015" name="Nature">
        <title>Complex archaea that bridge the gap between prokaryotes and eukaryotes.</title>
        <authorList>
            <person name="Spang A."/>
            <person name="Saw J.H."/>
            <person name="Jorgensen S.L."/>
            <person name="Zaremba-Niedzwiedzka K."/>
            <person name="Martijn J."/>
            <person name="Lind A.E."/>
            <person name="van Eijk R."/>
            <person name="Schleper C."/>
            <person name="Guy L."/>
            <person name="Ettema T.J."/>
        </authorList>
    </citation>
    <scope>NUCLEOTIDE SEQUENCE</scope>
</reference>
<dbReference type="InterPro" id="IPR024320">
    <property type="entry name" value="LPG_synthase_C"/>
</dbReference>
<evidence type="ECO:0000259" key="1">
    <source>
        <dbReference type="Pfam" id="PF09924"/>
    </source>
</evidence>